<sequence length="161" mass="17729">MSVPTRRPRRLGTRRPGRLTTGVVALTLVVQGFTLAPLVRRSGIALEPEHTAREEARARGSLAHAALLHLDKLIDLEAVPTAVADQLRRDLENRLGAEDGAGAGETAGMRFAVADHRAMRRALIGVESEELQRLYETHEISDTTRRRIQRSLDLEDLGLAD</sequence>
<comment type="caution">
    <text evidence="1">The sequence shown here is derived from an EMBL/GenBank/DDBJ whole genome shotgun (WGS) entry which is preliminary data.</text>
</comment>
<dbReference type="Proteomes" id="UP000528608">
    <property type="component" value="Unassembled WGS sequence"/>
</dbReference>
<proteinExistence type="predicted"/>
<reference evidence="1 2" key="1">
    <citation type="submission" date="2020-08" db="EMBL/GenBank/DDBJ databases">
        <title>Genomic Encyclopedia of Type Strains, Phase III (KMG-III): the genomes of soil and plant-associated and newly described type strains.</title>
        <authorList>
            <person name="Whitman W."/>
        </authorList>
    </citation>
    <scope>NUCLEOTIDE SEQUENCE [LARGE SCALE GENOMIC DNA]</scope>
    <source>
        <strain evidence="1 2">CECT 3259</strain>
    </source>
</reference>
<accession>A0A7W8B9M7</accession>
<name>A0A7W8B9M7_STREU</name>
<evidence type="ECO:0000313" key="1">
    <source>
        <dbReference type="EMBL" id="MBB5119325.1"/>
    </source>
</evidence>
<protein>
    <submittedName>
        <fullName evidence="1">NhaP-type Na+/H+ or K+/H+ antiporter</fullName>
    </submittedName>
</protein>
<dbReference type="EMBL" id="JACHJF010000007">
    <property type="protein sequence ID" value="MBB5119325.1"/>
    <property type="molecule type" value="Genomic_DNA"/>
</dbReference>
<organism evidence="1 2">
    <name type="scientific">Streptomyces eurocidicus</name>
    <name type="common">Streptoverticillium eurocidicus</name>
    <dbReference type="NCBI Taxonomy" id="66423"/>
    <lineage>
        <taxon>Bacteria</taxon>
        <taxon>Bacillati</taxon>
        <taxon>Actinomycetota</taxon>
        <taxon>Actinomycetes</taxon>
        <taxon>Kitasatosporales</taxon>
        <taxon>Streptomycetaceae</taxon>
        <taxon>Streptomyces</taxon>
    </lineage>
</organism>
<gene>
    <name evidence="1" type="ORF">FHS36_002758</name>
</gene>
<dbReference type="AlphaFoldDB" id="A0A7W8B9M7"/>
<evidence type="ECO:0000313" key="2">
    <source>
        <dbReference type="Proteomes" id="UP000528608"/>
    </source>
</evidence>
<dbReference type="OrthoDB" id="57886at2"/>